<dbReference type="InParanoid" id="K2R7J7"/>
<feature type="compositionally biased region" description="Basic and acidic residues" evidence="1">
    <location>
        <begin position="81"/>
        <end position="97"/>
    </location>
</feature>
<evidence type="ECO:0000256" key="1">
    <source>
        <dbReference type="SAM" id="MobiDB-lite"/>
    </source>
</evidence>
<accession>K2R7J7</accession>
<dbReference type="EMBL" id="AHHD01000523">
    <property type="protein sequence ID" value="EKG10303.1"/>
    <property type="molecule type" value="Genomic_DNA"/>
</dbReference>
<dbReference type="Proteomes" id="UP000007129">
    <property type="component" value="Unassembled WGS sequence"/>
</dbReference>
<reference evidence="2 3" key="1">
    <citation type="journal article" date="2012" name="BMC Genomics">
        <title>Tools to kill: Genome of one of the most destructive plant pathogenic fungi Macrophomina phaseolina.</title>
        <authorList>
            <person name="Islam M.S."/>
            <person name="Haque M.S."/>
            <person name="Islam M.M."/>
            <person name="Emdad E.M."/>
            <person name="Halim A."/>
            <person name="Hossen Q.M.M."/>
            <person name="Hossain M.Z."/>
            <person name="Ahmed B."/>
            <person name="Rahim S."/>
            <person name="Rahman M.S."/>
            <person name="Alam M.M."/>
            <person name="Hou S."/>
            <person name="Wan X."/>
            <person name="Saito J.A."/>
            <person name="Alam M."/>
        </authorList>
    </citation>
    <scope>NUCLEOTIDE SEQUENCE [LARGE SCALE GENOMIC DNA]</scope>
    <source>
        <strain evidence="2 3">MS6</strain>
    </source>
</reference>
<dbReference type="AlphaFoldDB" id="K2R7J7"/>
<comment type="caution">
    <text evidence="2">The sequence shown here is derived from an EMBL/GenBank/DDBJ whole genome shotgun (WGS) entry which is preliminary data.</text>
</comment>
<protein>
    <submittedName>
        <fullName evidence="2">Uncharacterized protein</fullName>
    </submittedName>
</protein>
<evidence type="ECO:0000313" key="3">
    <source>
        <dbReference type="Proteomes" id="UP000007129"/>
    </source>
</evidence>
<dbReference type="VEuPathDB" id="FungiDB:MPH_12583"/>
<feature type="region of interest" description="Disordered" evidence="1">
    <location>
        <begin position="55"/>
        <end position="97"/>
    </location>
</feature>
<dbReference type="HOGENOM" id="CLU_1704573_0_0_1"/>
<organism evidence="2 3">
    <name type="scientific">Macrophomina phaseolina (strain MS6)</name>
    <name type="common">Charcoal rot fungus</name>
    <dbReference type="NCBI Taxonomy" id="1126212"/>
    <lineage>
        <taxon>Eukaryota</taxon>
        <taxon>Fungi</taxon>
        <taxon>Dikarya</taxon>
        <taxon>Ascomycota</taxon>
        <taxon>Pezizomycotina</taxon>
        <taxon>Dothideomycetes</taxon>
        <taxon>Dothideomycetes incertae sedis</taxon>
        <taxon>Botryosphaeriales</taxon>
        <taxon>Botryosphaeriaceae</taxon>
        <taxon>Macrophomina</taxon>
    </lineage>
</organism>
<name>K2R7J7_MACPH</name>
<proteinExistence type="predicted"/>
<gene>
    <name evidence="2" type="ORF">MPH_12583</name>
</gene>
<sequence>MALNKTRPLMHATRDVAVGGRMSPLELLPGMHASTRTEPLVPRVPGVPWPGCWGETKSPTAEKREGVSLLSILRPQSTDSIDAKKERNRASTESRRVPESCVSFRLSGVPEISRRWMRGERGDGAAAAAIGACALCANLLPSSTRRKRARRLGE</sequence>
<evidence type="ECO:0000313" key="2">
    <source>
        <dbReference type="EMBL" id="EKG10303.1"/>
    </source>
</evidence>